<accession>A0AAU0EZL8</accession>
<name>A0AAU0EZL8_9FLAO</name>
<evidence type="ECO:0000313" key="1">
    <source>
        <dbReference type="EMBL" id="WOC51180.1"/>
    </source>
</evidence>
<proteinExistence type="predicted"/>
<organism evidence="1 2">
    <name type="scientific">Bergeyella porcorum</name>
    <dbReference type="NCBI Taxonomy" id="1735111"/>
    <lineage>
        <taxon>Bacteria</taxon>
        <taxon>Pseudomonadati</taxon>
        <taxon>Bacteroidota</taxon>
        <taxon>Flavobacteriia</taxon>
        <taxon>Flavobacteriales</taxon>
        <taxon>Weeksellaceae</taxon>
        <taxon>Bergeyella</taxon>
    </lineage>
</organism>
<protein>
    <submittedName>
        <fullName evidence="1">Uncharacterized protein</fullName>
    </submittedName>
</protein>
<reference evidence="1" key="1">
    <citation type="submission" date="2023-10" db="EMBL/GenBank/DDBJ databases">
        <title>Characterization and whole genome sequencing of a novel strain of Bergeyella porcorum QD2021 isolated from pig.</title>
        <authorList>
            <person name="Liu G."/>
            <person name="Chen C."/>
            <person name="Han X."/>
        </authorList>
    </citation>
    <scope>NUCLEOTIDE SEQUENCE</scope>
    <source>
        <strain evidence="1">QD2021</strain>
    </source>
</reference>
<dbReference type="RefSeq" id="WP_327984838.1">
    <property type="nucleotide sequence ID" value="NZ_CP136426.1"/>
</dbReference>
<keyword evidence="2" id="KW-1185">Reference proteome</keyword>
<sequence length="74" mass="8261">MRDVFDTFDKSGLQDLDYIKLKDYIEAIIVDSKLSAGTGWTPNQTAAQKMTGWNVKSVNDNALIKKGREAGILR</sequence>
<dbReference type="EMBL" id="CP136426">
    <property type="protein sequence ID" value="WOC51180.1"/>
    <property type="molecule type" value="Genomic_DNA"/>
</dbReference>
<dbReference type="AlphaFoldDB" id="A0AAU0EZL8"/>
<dbReference type="KEGG" id="bpor:BPO_0533"/>
<evidence type="ECO:0000313" key="2">
    <source>
        <dbReference type="Proteomes" id="UP001432059"/>
    </source>
</evidence>
<dbReference type="Proteomes" id="UP001432059">
    <property type="component" value="Chromosome"/>
</dbReference>
<gene>
    <name evidence="1" type="ORF">BPO_0533</name>
</gene>